<proteinExistence type="predicted"/>
<dbReference type="Gene3D" id="3.40.1660.10">
    <property type="entry name" value="EreA-like (biosynthetic domain)"/>
    <property type="match status" value="1"/>
</dbReference>
<dbReference type="Gene3D" id="3.30.1870.10">
    <property type="entry name" value="EreA-like, domain 2"/>
    <property type="match status" value="1"/>
</dbReference>
<keyword evidence="2" id="KW-1185">Reference proteome</keyword>
<dbReference type="OrthoDB" id="413649at2759"/>
<dbReference type="PIRSF" id="PIRSF036794">
    <property type="entry name" value="UCP_erythr_ester"/>
    <property type="match status" value="1"/>
</dbReference>
<name>A0A8H4IKH2_9PEZI</name>
<comment type="caution">
    <text evidence="1">The sequence shown here is derived from an EMBL/GenBank/DDBJ whole genome shotgun (WGS) entry which is preliminary data.</text>
</comment>
<dbReference type="GO" id="GO:0046677">
    <property type="term" value="P:response to antibiotic"/>
    <property type="evidence" value="ECO:0007669"/>
    <property type="project" value="InterPro"/>
</dbReference>
<dbReference type="Pfam" id="PF05139">
    <property type="entry name" value="Erythro_esteras"/>
    <property type="match status" value="1"/>
</dbReference>
<evidence type="ECO:0000313" key="1">
    <source>
        <dbReference type="EMBL" id="KAF4301924.1"/>
    </source>
</evidence>
<protein>
    <submittedName>
        <fullName evidence="1">Erythromycin esterase</fullName>
    </submittedName>
</protein>
<dbReference type="InterPro" id="IPR014622">
    <property type="entry name" value="UCP036794_erythomycin"/>
</dbReference>
<dbReference type="SUPFAM" id="SSF159501">
    <property type="entry name" value="EreA/ChaN-like"/>
    <property type="match status" value="1"/>
</dbReference>
<reference evidence="1" key="1">
    <citation type="submission" date="2020-04" db="EMBL/GenBank/DDBJ databases">
        <title>Genome Assembly and Annotation of Botryosphaeria dothidea sdau 11-99, a Latent Pathogen of Apple Fruit Ring Rot in China.</title>
        <authorList>
            <person name="Yu C."/>
            <person name="Diao Y."/>
            <person name="Lu Q."/>
            <person name="Zhao J."/>
            <person name="Cui S."/>
            <person name="Peng C."/>
            <person name="He B."/>
            <person name="Liu H."/>
        </authorList>
    </citation>
    <scope>NUCLEOTIDE SEQUENCE [LARGE SCALE GENOMIC DNA]</scope>
    <source>
        <strain evidence="1">Sdau11-99</strain>
    </source>
</reference>
<accession>A0A8H4IKH2</accession>
<organism evidence="1 2">
    <name type="scientific">Botryosphaeria dothidea</name>
    <dbReference type="NCBI Taxonomy" id="55169"/>
    <lineage>
        <taxon>Eukaryota</taxon>
        <taxon>Fungi</taxon>
        <taxon>Dikarya</taxon>
        <taxon>Ascomycota</taxon>
        <taxon>Pezizomycotina</taxon>
        <taxon>Dothideomycetes</taxon>
        <taxon>Dothideomycetes incertae sedis</taxon>
        <taxon>Botryosphaeriales</taxon>
        <taxon>Botryosphaeriaceae</taxon>
        <taxon>Botryosphaeria</taxon>
    </lineage>
</organism>
<dbReference type="EMBL" id="WWBZ02000073">
    <property type="protein sequence ID" value="KAF4301924.1"/>
    <property type="molecule type" value="Genomic_DNA"/>
</dbReference>
<evidence type="ECO:0000313" key="2">
    <source>
        <dbReference type="Proteomes" id="UP000572817"/>
    </source>
</evidence>
<dbReference type="InterPro" id="IPR052036">
    <property type="entry name" value="Hydrolase/PRTase-associated"/>
</dbReference>
<sequence>MVRPCVPSLIKEAAERLPSLDDNAFGAMFDSFGQSRVVLIGDGSHGTSEFYRARAAITKHLIQHHGFNIVAIEADWPDAKAVDRYVQHTPSKSTDTSLKDLGAFNHFPRWMWRNTEVQSFVHWLRRHNVSLAPEKRTSFAGLDLYSLGTSMRQVQDYLSRHDPDAAALAKKRYSCLERWTDDPALYGRHAFIKSAAPCEQGVVAMLRDLLQKRLALMAQDDGEDFFDAEMNARLVRDAEEYYRAMYYGSDASWNLRDSHFFSTLLRLLQNREGARAVVWAHNSHVGDARFTGMGESRNELNLGQLCKEQFGASCSIIGCGSHAGTVAAAHGWDDPMEVMDVNPSRPDSYEWLMHETGLPSFMLDLREGKLNEDLRAELLKKRLQRFIGVMYRPDTERWSHYSQAILPRQFDCYVWFDETEAVHAFERAQPDEPPSAGETYPFGY</sequence>
<dbReference type="Proteomes" id="UP000572817">
    <property type="component" value="Unassembled WGS sequence"/>
</dbReference>
<dbReference type="PANTHER" id="PTHR31299">
    <property type="entry name" value="ESTERASE, PUTATIVE (AFU_ORTHOLOGUE AFUA_1G05850)-RELATED"/>
    <property type="match status" value="1"/>
</dbReference>
<dbReference type="CDD" id="cd14728">
    <property type="entry name" value="Ere-like"/>
    <property type="match status" value="1"/>
</dbReference>
<dbReference type="InterPro" id="IPR007815">
    <property type="entry name" value="Emycin_Estase"/>
</dbReference>
<dbReference type="AlphaFoldDB" id="A0A8H4IKH2"/>
<dbReference type="PANTHER" id="PTHR31299:SF0">
    <property type="entry name" value="ESTERASE, PUTATIVE (AFU_ORTHOLOGUE AFUA_1G05850)-RELATED"/>
    <property type="match status" value="1"/>
</dbReference>
<gene>
    <name evidence="1" type="ORF">GTA08_BOTSDO09820</name>
</gene>